<dbReference type="RefSeq" id="WP_039332576.1">
    <property type="nucleotide sequence ID" value="NZ_JRVC01000005.1"/>
</dbReference>
<keyword evidence="1" id="KW-0472">Membrane</keyword>
<dbReference type="PATRIC" id="fig|48936.3.peg.1255"/>
<keyword evidence="3" id="KW-1185">Reference proteome</keyword>
<evidence type="ECO:0008006" key="4">
    <source>
        <dbReference type="Google" id="ProtNLM"/>
    </source>
</evidence>
<evidence type="ECO:0000313" key="2">
    <source>
        <dbReference type="EMBL" id="KHS48064.1"/>
    </source>
</evidence>
<dbReference type="Proteomes" id="UP000031338">
    <property type="component" value="Unassembled WGS sequence"/>
</dbReference>
<protein>
    <recommendedName>
        <fullName evidence="4">DUF2946 domain-containing protein</fullName>
    </recommendedName>
</protein>
<feature type="transmembrane region" description="Helical" evidence="1">
    <location>
        <begin position="92"/>
        <end position="111"/>
    </location>
</feature>
<proteinExistence type="predicted"/>
<dbReference type="EMBL" id="JRVC01000005">
    <property type="protein sequence ID" value="KHS48064.1"/>
    <property type="molecule type" value="Genomic_DNA"/>
</dbReference>
<evidence type="ECO:0000313" key="3">
    <source>
        <dbReference type="Proteomes" id="UP000031338"/>
    </source>
</evidence>
<comment type="caution">
    <text evidence="2">The sequence shown here is derived from an EMBL/GenBank/DDBJ whole genome shotgun (WGS) entry which is preliminary data.</text>
</comment>
<organism evidence="2 3">
    <name type="scientific">Novosphingobium subterraneum</name>
    <dbReference type="NCBI Taxonomy" id="48936"/>
    <lineage>
        <taxon>Bacteria</taxon>
        <taxon>Pseudomonadati</taxon>
        <taxon>Pseudomonadota</taxon>
        <taxon>Alphaproteobacteria</taxon>
        <taxon>Sphingomonadales</taxon>
        <taxon>Sphingomonadaceae</taxon>
        <taxon>Novosphingobium</taxon>
    </lineage>
</organism>
<sequence>MRGLRAFLLHNRHLAVLLVALALAMKALVPAGYMVGGTSRAITILVCADSTGAHSAVQVTIPQGAKETAAKDHKPCTFAGHGAALLGGADPIQLAVALAFVLALGFLAIAVPRLAPSRRILPPPCGPPSEIATSIA</sequence>
<keyword evidence="1" id="KW-0812">Transmembrane</keyword>
<dbReference type="AlphaFoldDB" id="A0A0B9ABU7"/>
<dbReference type="STRING" id="48936.NJ75_01252"/>
<name>A0A0B9ABU7_9SPHN</name>
<keyword evidence="1" id="KW-1133">Transmembrane helix</keyword>
<gene>
    <name evidence="2" type="ORF">NJ75_01252</name>
</gene>
<evidence type="ECO:0000256" key="1">
    <source>
        <dbReference type="SAM" id="Phobius"/>
    </source>
</evidence>
<accession>A0A0B9ABU7</accession>
<reference evidence="2 3" key="1">
    <citation type="submission" date="2014-10" db="EMBL/GenBank/DDBJ databases">
        <title>Draft genome sequence of Novosphingobium subterraneum DSM 12447.</title>
        <authorList>
            <person name="Gan H.M."/>
            <person name="Gan H.Y."/>
            <person name="Savka M.A."/>
        </authorList>
    </citation>
    <scope>NUCLEOTIDE SEQUENCE [LARGE SCALE GENOMIC DNA]</scope>
    <source>
        <strain evidence="2 3">DSM 12447</strain>
    </source>
</reference>